<keyword evidence="1" id="KW-0596">Phosphopantetheine</keyword>
<name>A0A1N7H326_9ACTN</name>
<dbReference type="EMBL" id="FTNI01000036">
    <property type="protein sequence ID" value="SIS19242.1"/>
    <property type="molecule type" value="Genomic_DNA"/>
</dbReference>
<evidence type="ECO:0000256" key="1">
    <source>
        <dbReference type="ARBA" id="ARBA00022450"/>
    </source>
</evidence>
<dbReference type="InterPro" id="IPR006162">
    <property type="entry name" value="Ppantetheine_attach_site"/>
</dbReference>
<dbReference type="OrthoDB" id="3537906at2"/>
<sequence length="87" mass="9401">MSQESTATPRMTAEDLLGILRTCAGVADDIVLDEKALDTDFGSLGYDSIALLEVTANLERTFHVDLDDDAIKASDTPRDVISMINGR</sequence>
<feature type="domain" description="Carrier" evidence="3">
    <location>
        <begin position="10"/>
        <end position="87"/>
    </location>
</feature>
<dbReference type="STRING" id="58117.SAMN05421833_13619"/>
<evidence type="ECO:0000313" key="4">
    <source>
        <dbReference type="EMBL" id="SIS19242.1"/>
    </source>
</evidence>
<proteinExistence type="predicted"/>
<dbReference type="AlphaFoldDB" id="A0A1N7H326"/>
<protein>
    <submittedName>
        <fullName evidence="4">Act minimal PKS acyl carrier protein</fullName>
    </submittedName>
</protein>
<dbReference type="PROSITE" id="PS50075">
    <property type="entry name" value="CARRIER"/>
    <property type="match status" value="1"/>
</dbReference>
<dbReference type="InterPro" id="IPR009081">
    <property type="entry name" value="PP-bd_ACP"/>
</dbReference>
<dbReference type="SUPFAM" id="SSF47336">
    <property type="entry name" value="ACP-like"/>
    <property type="match status" value="1"/>
</dbReference>
<organism evidence="4 5">
    <name type="scientific">Microbispora rosea</name>
    <dbReference type="NCBI Taxonomy" id="58117"/>
    <lineage>
        <taxon>Bacteria</taxon>
        <taxon>Bacillati</taxon>
        <taxon>Actinomycetota</taxon>
        <taxon>Actinomycetes</taxon>
        <taxon>Streptosporangiales</taxon>
        <taxon>Streptosporangiaceae</taxon>
        <taxon>Microbispora</taxon>
    </lineage>
</organism>
<dbReference type="PROSITE" id="PS00012">
    <property type="entry name" value="PHOSPHOPANTETHEINE"/>
    <property type="match status" value="1"/>
</dbReference>
<reference evidence="5" key="1">
    <citation type="submission" date="2017-01" db="EMBL/GenBank/DDBJ databases">
        <authorList>
            <person name="Varghese N."/>
            <person name="Submissions S."/>
        </authorList>
    </citation>
    <scope>NUCLEOTIDE SEQUENCE [LARGE SCALE GENOMIC DNA]</scope>
    <source>
        <strain evidence="5">ATCC 12950</strain>
    </source>
</reference>
<evidence type="ECO:0000259" key="3">
    <source>
        <dbReference type="PROSITE" id="PS50075"/>
    </source>
</evidence>
<dbReference type="RefSeq" id="WP_143734713.1">
    <property type="nucleotide sequence ID" value="NZ_FTNI01000036.1"/>
</dbReference>
<dbReference type="InterPro" id="IPR036736">
    <property type="entry name" value="ACP-like_sf"/>
</dbReference>
<keyword evidence="5" id="KW-1185">Reference proteome</keyword>
<evidence type="ECO:0000256" key="2">
    <source>
        <dbReference type="ARBA" id="ARBA00022553"/>
    </source>
</evidence>
<accession>A0A1N7H326</accession>
<dbReference type="Pfam" id="PF00550">
    <property type="entry name" value="PP-binding"/>
    <property type="match status" value="1"/>
</dbReference>
<dbReference type="Gene3D" id="1.10.1200.10">
    <property type="entry name" value="ACP-like"/>
    <property type="match status" value="1"/>
</dbReference>
<dbReference type="Proteomes" id="UP000186096">
    <property type="component" value="Unassembled WGS sequence"/>
</dbReference>
<gene>
    <name evidence="4" type="ORF">SAMN05421833_13619</name>
</gene>
<keyword evidence="2" id="KW-0597">Phosphoprotein</keyword>
<evidence type="ECO:0000313" key="5">
    <source>
        <dbReference type="Proteomes" id="UP000186096"/>
    </source>
</evidence>